<dbReference type="InterPro" id="IPR007110">
    <property type="entry name" value="Ig-like_dom"/>
</dbReference>
<dbReference type="PANTHER" id="PTHR48485">
    <property type="entry name" value="INTERLEUKIN-12 SUBUNIT BETA-RELATED"/>
    <property type="match status" value="1"/>
</dbReference>
<dbReference type="AlphaFoldDB" id="W5LYQ9"/>
<dbReference type="InParanoid" id="W5LYQ9"/>
<comment type="subcellular location">
    <subcellularLocation>
        <location evidence="5">Secreted</location>
    </subcellularLocation>
</comment>
<dbReference type="EMBL" id="AHAT01023289">
    <property type="status" value="NOT_ANNOTATED_CDS"/>
    <property type="molecule type" value="Genomic_DNA"/>
</dbReference>
<dbReference type="EMBL" id="AHAT01023288">
    <property type="status" value="NOT_ANNOTATED_CDS"/>
    <property type="molecule type" value="Genomic_DNA"/>
</dbReference>
<dbReference type="InterPro" id="IPR013783">
    <property type="entry name" value="Ig-like_fold"/>
</dbReference>
<dbReference type="eggNOG" id="ENOG502RZ53">
    <property type="taxonomic scope" value="Eukaryota"/>
</dbReference>
<dbReference type="EMBL" id="AHAT01023287">
    <property type="status" value="NOT_ANNOTATED_CDS"/>
    <property type="molecule type" value="Genomic_DNA"/>
</dbReference>
<reference evidence="9" key="1">
    <citation type="submission" date="2011-12" db="EMBL/GenBank/DDBJ databases">
        <title>The Draft Genome of Lepisosteus oculatus.</title>
        <authorList>
            <consortium name="The Broad Institute Genome Assembly &amp; Analysis Group"/>
            <consortium name="Computational R&amp;D Group"/>
            <consortium name="and Sequencing Platform"/>
            <person name="Di Palma F."/>
            <person name="Alfoldi J."/>
            <person name="Johnson J."/>
            <person name="Berlin A."/>
            <person name="Gnerre S."/>
            <person name="Jaffe D."/>
            <person name="MacCallum I."/>
            <person name="Young S."/>
            <person name="Walker B.J."/>
            <person name="Lander E.S."/>
            <person name="Lindblad-Toh K."/>
        </authorList>
    </citation>
    <scope>NUCLEOTIDE SEQUENCE [LARGE SCALE GENOMIC DNA]</scope>
</reference>
<proteinExistence type="inferred from homology"/>
<sequence length="348" mass="39393">MFLRSLSFLLLSFLLPAAHGLSSFPQKLRVGKPEGSVTLSCTTDYEGKVFWTHNKNRVAPSAFREHGDRELTLHEIDSPDTGNYSCWAAAGQLLDHMHLVLEEQPEEEDTDLVLCTAKSYSCTFSCSWSPEGYALARVRYQRSDEGGPSAWVYARPAQPSAAHEGTFHFTLTHSSSPFAEERQPLVLTAEALSSKHYRQRTAHFYIRDIIQPDAPQAVVCQRRRGHSLSVTVHPPQSWVSPHSYFPLGHEIEYVYQDNGKTERSTNGVIPKGVSKLRVRSRDLYFPSQWSQWSPWKNLRGQDKGVQTRHRQDQEAHKKRRAAWGAGTIHCRRRRKAAQAPDMGLTGGL</sequence>
<gene>
    <name evidence="5" type="primary">IL12B</name>
</gene>
<accession>W5LYQ9</accession>
<name>W5LYQ9_LEPOC</name>
<dbReference type="InterPro" id="IPR036179">
    <property type="entry name" value="Ig-like_dom_sf"/>
</dbReference>
<dbReference type="SMART" id="SM00409">
    <property type="entry name" value="IG"/>
    <property type="match status" value="1"/>
</dbReference>
<organism evidence="8 9">
    <name type="scientific">Lepisosteus oculatus</name>
    <name type="common">Spotted gar</name>
    <dbReference type="NCBI Taxonomy" id="7918"/>
    <lineage>
        <taxon>Eukaryota</taxon>
        <taxon>Metazoa</taxon>
        <taxon>Chordata</taxon>
        <taxon>Craniata</taxon>
        <taxon>Vertebrata</taxon>
        <taxon>Euteleostomi</taxon>
        <taxon>Actinopterygii</taxon>
        <taxon>Neopterygii</taxon>
        <taxon>Holostei</taxon>
        <taxon>Semionotiformes</taxon>
        <taxon>Lepisosteidae</taxon>
        <taxon>Lepisosteus</taxon>
    </lineage>
</organism>
<dbReference type="OMA" id="LPTCHWV"/>
<keyword evidence="4 5" id="KW-0393">Immunoglobulin domain</keyword>
<feature type="signal peptide" evidence="5">
    <location>
        <begin position="1"/>
        <end position="20"/>
    </location>
</feature>
<dbReference type="Gene3D" id="2.60.40.10">
    <property type="entry name" value="Immunoglobulins"/>
    <property type="match status" value="3"/>
</dbReference>
<dbReference type="EMBL" id="AHAT01023291">
    <property type="status" value="NOT_ANNOTATED_CDS"/>
    <property type="molecule type" value="Genomic_DNA"/>
</dbReference>
<dbReference type="GeneTree" id="ENSGT00390000012630"/>
<keyword evidence="5" id="KW-0202">Cytokine</keyword>
<evidence type="ECO:0000256" key="5">
    <source>
        <dbReference type="RuleBase" id="RU281113"/>
    </source>
</evidence>
<keyword evidence="9" id="KW-1185">Reference proteome</keyword>
<keyword evidence="1 5" id="KW-0732">Signal</keyword>
<dbReference type="GO" id="GO:0005143">
    <property type="term" value="F:interleukin-12 receptor binding"/>
    <property type="evidence" value="ECO:0000318"/>
    <property type="project" value="GO_Central"/>
</dbReference>
<dbReference type="CDD" id="cd00096">
    <property type="entry name" value="Ig"/>
    <property type="match status" value="1"/>
</dbReference>
<dbReference type="SUPFAM" id="SSF48726">
    <property type="entry name" value="Immunoglobulin"/>
    <property type="match status" value="1"/>
</dbReference>
<dbReference type="InterPro" id="IPR015528">
    <property type="entry name" value="IL-12_beta"/>
</dbReference>
<keyword evidence="3 5" id="KW-0325">Glycoprotein</keyword>
<dbReference type="Proteomes" id="UP000018468">
    <property type="component" value="Linkage group LG2"/>
</dbReference>
<dbReference type="GO" id="GO:0035722">
    <property type="term" value="P:interleukin-12-mediated signaling pathway"/>
    <property type="evidence" value="ECO:0000318"/>
    <property type="project" value="GO_Central"/>
</dbReference>
<dbReference type="InterPro" id="IPR036116">
    <property type="entry name" value="FN3_sf"/>
</dbReference>
<dbReference type="EMBL" id="AHAT01023290">
    <property type="status" value="NOT_ANNOTATED_CDS"/>
    <property type="molecule type" value="Genomic_DNA"/>
</dbReference>
<dbReference type="GO" id="GO:0043514">
    <property type="term" value="C:interleukin-12 complex"/>
    <property type="evidence" value="ECO:0000318"/>
    <property type="project" value="GO_Central"/>
</dbReference>
<evidence type="ECO:0000256" key="1">
    <source>
        <dbReference type="ARBA" id="ARBA00022729"/>
    </source>
</evidence>
<feature type="chain" id="PRO_5009369591" description="Interleukin-12 subunit beta" evidence="5">
    <location>
        <begin position="21"/>
        <end position="348"/>
    </location>
</feature>
<dbReference type="SUPFAM" id="SSF49265">
    <property type="entry name" value="Fibronectin type III"/>
    <property type="match status" value="2"/>
</dbReference>
<dbReference type="Ensembl" id="ENSLOCT00000001270.1">
    <property type="protein sequence ID" value="ENSLOCP00000001266.1"/>
    <property type="gene ID" value="ENSLOCG00000001125.1"/>
</dbReference>
<dbReference type="PANTHER" id="PTHR48485:SF3">
    <property type="entry name" value="INTERLEUKIN-12 SUBUNIT BETA"/>
    <property type="match status" value="1"/>
</dbReference>
<comment type="similarity">
    <text evidence="5">Belongs to the IL-12B family.</text>
</comment>
<dbReference type="InterPro" id="IPR019482">
    <property type="entry name" value="IL-12_beta_cen-dom"/>
</dbReference>
<dbReference type="PROSITE" id="PS50835">
    <property type="entry name" value="IG_LIKE"/>
    <property type="match status" value="1"/>
</dbReference>
<dbReference type="HOGENOM" id="CLU_070602_0_0_1"/>
<evidence type="ECO:0000313" key="8">
    <source>
        <dbReference type="Ensembl" id="ENSLOCP00000001266.1"/>
    </source>
</evidence>
<dbReference type="Pfam" id="PF10420">
    <property type="entry name" value="IL12p40_C"/>
    <property type="match status" value="1"/>
</dbReference>
<feature type="domain" description="Ig-like" evidence="7">
    <location>
        <begin position="16"/>
        <end position="86"/>
    </location>
</feature>
<dbReference type="OrthoDB" id="9945899at2759"/>
<comment type="subunit">
    <text evidence="5">Heterodimer with IL12A; disulfide-linked. The heterodimer is known as interleukin IL-12.</text>
</comment>
<dbReference type="InterPro" id="IPR003599">
    <property type="entry name" value="Ig_sub"/>
</dbReference>
<dbReference type="InterPro" id="IPR050676">
    <property type="entry name" value="IL-12"/>
</dbReference>
<dbReference type="Bgee" id="ENSLOCG00000001125">
    <property type="expression patterns" value="Expressed in muscle tissue and 13 other cell types or tissues"/>
</dbReference>
<protein>
    <recommendedName>
        <fullName evidence="5">Interleukin-12 subunit beta</fullName>
        <shortName evidence="5">IL-12B</shortName>
    </recommendedName>
    <alternativeName>
        <fullName evidence="5">Cytotoxic lymphocyte maturation factor 40 kDa subunit</fullName>
    </alternativeName>
    <alternativeName>
        <fullName evidence="5">IL-12 subunit p40</fullName>
    </alternativeName>
</protein>
<feature type="region of interest" description="Disordered" evidence="6">
    <location>
        <begin position="300"/>
        <end position="322"/>
    </location>
</feature>
<dbReference type="PRINTS" id="PR01928">
    <property type="entry name" value="INTRLEUKN12B"/>
</dbReference>
<keyword evidence="5" id="KW-0964">Secreted</keyword>
<dbReference type="KEGG" id="loc:102699198"/>
<evidence type="ECO:0000256" key="3">
    <source>
        <dbReference type="ARBA" id="ARBA00023180"/>
    </source>
</evidence>
<evidence type="ECO:0000256" key="2">
    <source>
        <dbReference type="ARBA" id="ARBA00023157"/>
    </source>
</evidence>
<keyword evidence="2" id="KW-1015">Disulfide bond</keyword>
<evidence type="ECO:0000256" key="4">
    <source>
        <dbReference type="ARBA" id="ARBA00023319"/>
    </source>
</evidence>
<evidence type="ECO:0000313" key="9">
    <source>
        <dbReference type="Proteomes" id="UP000018468"/>
    </source>
</evidence>
<dbReference type="GO" id="GO:0005125">
    <property type="term" value="F:cytokine activity"/>
    <property type="evidence" value="ECO:0007669"/>
    <property type="project" value="UniProtKB-KW"/>
</dbReference>
<dbReference type="GO" id="GO:0004896">
    <property type="term" value="F:cytokine receptor activity"/>
    <property type="evidence" value="ECO:0007669"/>
    <property type="project" value="UniProtKB-UniRule"/>
</dbReference>
<reference evidence="8" key="2">
    <citation type="submission" date="2025-08" db="UniProtKB">
        <authorList>
            <consortium name="Ensembl"/>
        </authorList>
    </citation>
    <scope>IDENTIFICATION</scope>
</reference>
<evidence type="ECO:0000256" key="6">
    <source>
        <dbReference type="SAM" id="MobiDB-lite"/>
    </source>
</evidence>
<evidence type="ECO:0000259" key="7">
    <source>
        <dbReference type="PROSITE" id="PS50835"/>
    </source>
</evidence>
<reference evidence="8" key="3">
    <citation type="submission" date="2025-09" db="UniProtKB">
        <authorList>
            <consortium name="Ensembl"/>
        </authorList>
    </citation>
    <scope>IDENTIFICATION</scope>
</reference>